<dbReference type="EMBL" id="JAEUBG010002086">
    <property type="protein sequence ID" value="KAH3685244.1"/>
    <property type="molecule type" value="Genomic_DNA"/>
</dbReference>
<gene>
    <name evidence="1" type="ORF">WICPIJ_003788</name>
</gene>
<dbReference type="AlphaFoldDB" id="A0A9P8Q9B7"/>
<organism evidence="1 2">
    <name type="scientific">Wickerhamomyces pijperi</name>
    <name type="common">Yeast</name>
    <name type="synonym">Pichia pijperi</name>
    <dbReference type="NCBI Taxonomy" id="599730"/>
    <lineage>
        <taxon>Eukaryota</taxon>
        <taxon>Fungi</taxon>
        <taxon>Dikarya</taxon>
        <taxon>Ascomycota</taxon>
        <taxon>Saccharomycotina</taxon>
        <taxon>Saccharomycetes</taxon>
        <taxon>Phaffomycetales</taxon>
        <taxon>Wickerhamomycetaceae</taxon>
        <taxon>Wickerhamomyces</taxon>
    </lineage>
</organism>
<keyword evidence="2" id="KW-1185">Reference proteome</keyword>
<comment type="caution">
    <text evidence="1">The sequence shown here is derived from an EMBL/GenBank/DDBJ whole genome shotgun (WGS) entry which is preliminary data.</text>
</comment>
<reference evidence="1" key="2">
    <citation type="submission" date="2021-01" db="EMBL/GenBank/DDBJ databases">
        <authorList>
            <person name="Schikora-Tamarit M.A."/>
        </authorList>
    </citation>
    <scope>NUCLEOTIDE SEQUENCE</scope>
    <source>
        <strain evidence="1">CBS2887</strain>
    </source>
</reference>
<evidence type="ECO:0000313" key="1">
    <source>
        <dbReference type="EMBL" id="KAH3685244.1"/>
    </source>
</evidence>
<sequence length="241" mass="25410">MLPFVGAGCLPSSSEGVIISGSEMDLFLASGITSTISSSSSAISSSSLWPATLDLDNILKKLVVTLSQVKVSKFTALVQDSSNSSLLSLTNCLSGVKGVKSGNWIFISSYPSNSEAPESGTVGTPIFARRSFSYLTNLRYIGFSKRTTSKLKAVSSSLVNSKSNMNLFNLSFSKNSASARSKLITRTSGSLCCNDSIKSSTHNIKVSNRSSNLSESNSSFSSEESSLFLLLLATNSALTSL</sequence>
<dbReference type="Proteomes" id="UP000774326">
    <property type="component" value="Unassembled WGS sequence"/>
</dbReference>
<proteinExistence type="predicted"/>
<reference evidence="1" key="1">
    <citation type="journal article" date="2021" name="Open Biol.">
        <title>Shared evolutionary footprints suggest mitochondrial oxidative damage underlies multiple complex I losses in fungi.</title>
        <authorList>
            <person name="Schikora-Tamarit M.A."/>
            <person name="Marcet-Houben M."/>
            <person name="Nosek J."/>
            <person name="Gabaldon T."/>
        </authorList>
    </citation>
    <scope>NUCLEOTIDE SEQUENCE</scope>
    <source>
        <strain evidence="1">CBS2887</strain>
    </source>
</reference>
<protein>
    <submittedName>
        <fullName evidence="1">Uncharacterized protein</fullName>
    </submittedName>
</protein>
<evidence type="ECO:0000313" key="2">
    <source>
        <dbReference type="Proteomes" id="UP000774326"/>
    </source>
</evidence>
<accession>A0A9P8Q9B7</accession>
<name>A0A9P8Q9B7_WICPI</name>